<evidence type="ECO:0000313" key="11">
    <source>
        <dbReference type="EMBL" id="KDR51172.1"/>
    </source>
</evidence>
<evidence type="ECO:0000256" key="9">
    <source>
        <dbReference type="ARBA" id="ARBA00023136"/>
    </source>
</evidence>
<dbReference type="RefSeq" id="WP_018967208.1">
    <property type="nucleotide sequence ID" value="NZ_KB899213.1"/>
</dbReference>
<dbReference type="CDD" id="cd03214">
    <property type="entry name" value="ABC_Iron-Siderophores_B12_Hemin"/>
    <property type="match status" value="1"/>
</dbReference>
<dbReference type="Proteomes" id="UP000027442">
    <property type="component" value="Unassembled WGS sequence"/>
</dbReference>
<dbReference type="GO" id="GO:0005524">
    <property type="term" value="F:ATP binding"/>
    <property type="evidence" value="ECO:0007669"/>
    <property type="project" value="UniProtKB-KW"/>
</dbReference>
<name>A0A069QEU7_HOYLO</name>
<dbReference type="PANTHER" id="PTHR42771">
    <property type="entry name" value="IRON(3+)-HYDROXAMATE IMPORT ATP-BINDING PROTEIN FHUC"/>
    <property type="match status" value="1"/>
</dbReference>
<dbReference type="InterPro" id="IPR027417">
    <property type="entry name" value="P-loop_NTPase"/>
</dbReference>
<sequence length="306" mass="33494">MPSITLRNLSVGYQQARRTPTTVLAGLNATLRSGRLTCLVGANGIGKSTLLRTLAAFQPPLAGQMLYLADAKPTPLDIATLSQAQLAQLVSVVLTAKPSVENLSVEQIVGLGRSPYTNIWGTLRAEDHRMVEWAMDVVGITNLRQRMVQTLSDGERQKMMIAKALAQDTPVMLLDEPTAFLDYKSKVEMLALLSRLAHETNKMVLLSTHDLEQAVHTADALWVVTKAQQATNTPQENTSCTAPQHLATLLRVLEKHIRTDEQGLQQIVFEPKDKAENTASQGLTLTATADFDQRTHALLRLLGEGK</sequence>
<evidence type="ECO:0000259" key="10">
    <source>
        <dbReference type="PROSITE" id="PS50893"/>
    </source>
</evidence>
<keyword evidence="9" id="KW-0472">Membrane</keyword>
<protein>
    <submittedName>
        <fullName evidence="11">Iron(III) dicitrate ABC transporter, ATP-binding protein FecE family protein</fullName>
    </submittedName>
</protein>
<dbReference type="PATRIC" id="fig|1122985.7.peg.2897"/>
<dbReference type="EMBL" id="JNGW01000120">
    <property type="protein sequence ID" value="KDR51172.1"/>
    <property type="molecule type" value="Genomic_DNA"/>
</dbReference>
<dbReference type="InterPro" id="IPR051535">
    <property type="entry name" value="Siderophore_ABC-ATPase"/>
</dbReference>
<evidence type="ECO:0000256" key="4">
    <source>
        <dbReference type="ARBA" id="ARBA00022496"/>
    </source>
</evidence>
<dbReference type="PANTHER" id="PTHR42771:SF2">
    <property type="entry name" value="IRON(3+)-HYDROXAMATE IMPORT ATP-BINDING PROTEIN FHUC"/>
    <property type="match status" value="1"/>
</dbReference>
<evidence type="ECO:0000256" key="2">
    <source>
        <dbReference type="ARBA" id="ARBA00022448"/>
    </source>
</evidence>
<keyword evidence="12" id="KW-1185">Reference proteome</keyword>
<keyword evidence="3" id="KW-1003">Cell membrane</keyword>
<dbReference type="InterPro" id="IPR003439">
    <property type="entry name" value="ABC_transporter-like_ATP-bd"/>
</dbReference>
<dbReference type="HOGENOM" id="CLU_000604_1_11_10"/>
<accession>A0A069QEU7</accession>
<dbReference type="InterPro" id="IPR003593">
    <property type="entry name" value="AAA+_ATPase"/>
</dbReference>
<evidence type="ECO:0000313" key="12">
    <source>
        <dbReference type="Proteomes" id="UP000027442"/>
    </source>
</evidence>
<keyword evidence="4" id="KW-0410">Iron transport</keyword>
<evidence type="ECO:0000256" key="3">
    <source>
        <dbReference type="ARBA" id="ARBA00022475"/>
    </source>
</evidence>
<dbReference type="SUPFAM" id="SSF52540">
    <property type="entry name" value="P-loop containing nucleoside triphosphate hydrolases"/>
    <property type="match status" value="1"/>
</dbReference>
<dbReference type="GO" id="GO:0016887">
    <property type="term" value="F:ATP hydrolysis activity"/>
    <property type="evidence" value="ECO:0007669"/>
    <property type="project" value="InterPro"/>
</dbReference>
<comment type="caution">
    <text evidence="11">The sequence shown here is derived from an EMBL/GenBank/DDBJ whole genome shotgun (WGS) entry which is preliminary data.</text>
</comment>
<dbReference type="PROSITE" id="PS50893">
    <property type="entry name" value="ABC_TRANSPORTER_2"/>
    <property type="match status" value="1"/>
</dbReference>
<keyword evidence="7" id="KW-0408">Iron</keyword>
<reference evidence="11 12" key="1">
    <citation type="submission" date="2013-08" db="EMBL/GenBank/DDBJ databases">
        <authorList>
            <person name="Weinstock G."/>
            <person name="Sodergren E."/>
            <person name="Wylie T."/>
            <person name="Fulton L."/>
            <person name="Fulton R."/>
            <person name="Fronick C."/>
            <person name="O'Laughlin M."/>
            <person name="Godfrey J."/>
            <person name="Miner T."/>
            <person name="Herter B."/>
            <person name="Appelbaum E."/>
            <person name="Cordes M."/>
            <person name="Lek S."/>
            <person name="Wollam A."/>
            <person name="Pepin K.H."/>
            <person name="Palsikar V.B."/>
            <person name="Mitreva M."/>
            <person name="Wilson R.K."/>
        </authorList>
    </citation>
    <scope>NUCLEOTIDE SEQUENCE [LARGE SCALE GENOMIC DNA]</scope>
    <source>
        <strain evidence="11 12">ATCC 15930</strain>
    </source>
</reference>
<dbReference type="Pfam" id="PF00005">
    <property type="entry name" value="ABC_tran"/>
    <property type="match status" value="1"/>
</dbReference>
<dbReference type="GO" id="GO:0005886">
    <property type="term" value="C:plasma membrane"/>
    <property type="evidence" value="ECO:0007669"/>
    <property type="project" value="UniProtKB-SubCell"/>
</dbReference>
<evidence type="ECO:0000256" key="5">
    <source>
        <dbReference type="ARBA" id="ARBA00022741"/>
    </source>
</evidence>
<dbReference type="eggNOG" id="COG1120">
    <property type="taxonomic scope" value="Bacteria"/>
</dbReference>
<evidence type="ECO:0000256" key="7">
    <source>
        <dbReference type="ARBA" id="ARBA00023004"/>
    </source>
</evidence>
<proteinExistence type="predicted"/>
<dbReference type="SMART" id="SM00382">
    <property type="entry name" value="AAA"/>
    <property type="match status" value="1"/>
</dbReference>
<gene>
    <name evidence="11" type="ORF">HMPREF1991_02802</name>
</gene>
<evidence type="ECO:0000256" key="1">
    <source>
        <dbReference type="ARBA" id="ARBA00004202"/>
    </source>
</evidence>
<dbReference type="Gene3D" id="3.40.50.300">
    <property type="entry name" value="P-loop containing nucleotide triphosphate hydrolases"/>
    <property type="match status" value="1"/>
</dbReference>
<comment type="subcellular location">
    <subcellularLocation>
        <location evidence="1">Cell membrane</location>
        <topology evidence="1">Peripheral membrane protein</topology>
    </subcellularLocation>
</comment>
<evidence type="ECO:0000256" key="6">
    <source>
        <dbReference type="ARBA" id="ARBA00022840"/>
    </source>
</evidence>
<keyword evidence="6 11" id="KW-0067">ATP-binding</keyword>
<keyword evidence="8" id="KW-0406">Ion transport</keyword>
<keyword evidence="2" id="KW-0813">Transport</keyword>
<organism evidence="11 12">
    <name type="scientific">Hoylesella loescheii DSM 19665 = JCM 12249 = ATCC 15930</name>
    <dbReference type="NCBI Taxonomy" id="1122985"/>
    <lineage>
        <taxon>Bacteria</taxon>
        <taxon>Pseudomonadati</taxon>
        <taxon>Bacteroidota</taxon>
        <taxon>Bacteroidia</taxon>
        <taxon>Bacteroidales</taxon>
        <taxon>Prevotellaceae</taxon>
        <taxon>Hoylesella</taxon>
    </lineage>
</organism>
<feature type="domain" description="ABC transporter" evidence="10">
    <location>
        <begin position="6"/>
        <end position="251"/>
    </location>
</feature>
<dbReference type="GO" id="GO:0006826">
    <property type="term" value="P:iron ion transport"/>
    <property type="evidence" value="ECO:0007669"/>
    <property type="project" value="UniProtKB-KW"/>
</dbReference>
<dbReference type="AlphaFoldDB" id="A0A069QEU7"/>
<evidence type="ECO:0000256" key="8">
    <source>
        <dbReference type="ARBA" id="ARBA00023065"/>
    </source>
</evidence>
<keyword evidence="5" id="KW-0547">Nucleotide-binding</keyword>